<dbReference type="InParanoid" id="A0A061DZB8"/>
<evidence type="ECO:0000313" key="2">
    <source>
        <dbReference type="Proteomes" id="UP000026915"/>
    </source>
</evidence>
<dbReference type="Gramene" id="EOX98114">
    <property type="protein sequence ID" value="EOX98114"/>
    <property type="gene ID" value="TCM_006948"/>
</dbReference>
<keyword evidence="2" id="KW-1185">Reference proteome</keyword>
<dbReference type="HOGENOM" id="CLU_3091184_0_0_1"/>
<dbReference type="Proteomes" id="UP000026915">
    <property type="component" value="Chromosome 2"/>
</dbReference>
<gene>
    <name evidence="1" type="ORF">TCM_006948</name>
</gene>
<sequence>MVTIQKFYVLHFSSISSIHLVDTTLVQRYLGCLDVHYFVMHNGRKIFLVQCF</sequence>
<evidence type="ECO:0000313" key="1">
    <source>
        <dbReference type="EMBL" id="EOX98114.1"/>
    </source>
</evidence>
<organism evidence="1 2">
    <name type="scientific">Theobroma cacao</name>
    <name type="common">Cacao</name>
    <name type="synonym">Cocoa</name>
    <dbReference type="NCBI Taxonomy" id="3641"/>
    <lineage>
        <taxon>Eukaryota</taxon>
        <taxon>Viridiplantae</taxon>
        <taxon>Streptophyta</taxon>
        <taxon>Embryophyta</taxon>
        <taxon>Tracheophyta</taxon>
        <taxon>Spermatophyta</taxon>
        <taxon>Magnoliopsida</taxon>
        <taxon>eudicotyledons</taxon>
        <taxon>Gunneridae</taxon>
        <taxon>Pentapetalae</taxon>
        <taxon>rosids</taxon>
        <taxon>malvids</taxon>
        <taxon>Malvales</taxon>
        <taxon>Malvaceae</taxon>
        <taxon>Byttnerioideae</taxon>
        <taxon>Theobroma</taxon>
    </lineage>
</organism>
<dbReference type="EMBL" id="CM001880">
    <property type="protein sequence ID" value="EOX98114.1"/>
    <property type="molecule type" value="Genomic_DNA"/>
</dbReference>
<reference evidence="1 2" key="1">
    <citation type="journal article" date="2013" name="Genome Biol.">
        <title>The genome sequence of the most widely cultivated cacao type and its use to identify candidate genes regulating pod color.</title>
        <authorList>
            <person name="Motamayor J.C."/>
            <person name="Mockaitis K."/>
            <person name="Schmutz J."/>
            <person name="Haiminen N."/>
            <person name="Iii D.L."/>
            <person name="Cornejo O."/>
            <person name="Findley S.D."/>
            <person name="Zheng P."/>
            <person name="Utro F."/>
            <person name="Royaert S."/>
            <person name="Saski C."/>
            <person name="Jenkins J."/>
            <person name="Podicheti R."/>
            <person name="Zhao M."/>
            <person name="Scheffler B.E."/>
            <person name="Stack J.C."/>
            <person name="Feltus F.A."/>
            <person name="Mustiga G.M."/>
            <person name="Amores F."/>
            <person name="Phillips W."/>
            <person name="Marelli J.P."/>
            <person name="May G.D."/>
            <person name="Shapiro H."/>
            <person name="Ma J."/>
            <person name="Bustamante C.D."/>
            <person name="Schnell R.J."/>
            <person name="Main D."/>
            <person name="Gilbert D."/>
            <person name="Parida L."/>
            <person name="Kuhn D.N."/>
        </authorList>
    </citation>
    <scope>NUCLEOTIDE SEQUENCE [LARGE SCALE GENOMIC DNA]</scope>
    <source>
        <strain evidence="2">cv. Matina 1-6</strain>
    </source>
</reference>
<proteinExistence type="predicted"/>
<name>A0A061DZB8_THECC</name>
<dbReference type="AlphaFoldDB" id="A0A061DZB8"/>
<accession>A0A061DZB8</accession>
<protein>
    <submittedName>
        <fullName evidence="1">Uncharacterized protein</fullName>
    </submittedName>
</protein>